<dbReference type="GO" id="GO:0016787">
    <property type="term" value="F:hydrolase activity"/>
    <property type="evidence" value="ECO:0007669"/>
    <property type="project" value="InterPro"/>
</dbReference>
<feature type="domain" description="Amidohydrolase-related" evidence="2">
    <location>
        <begin position="46"/>
        <end position="280"/>
    </location>
</feature>
<comment type="caution">
    <text evidence="3">The sequence shown here is derived from an EMBL/GenBank/DDBJ whole genome shotgun (WGS) entry which is preliminary data.</text>
</comment>
<dbReference type="InterPro" id="IPR006680">
    <property type="entry name" value="Amidohydro-rel"/>
</dbReference>
<evidence type="ECO:0000313" key="4">
    <source>
        <dbReference type="Proteomes" id="UP000239494"/>
    </source>
</evidence>
<dbReference type="RefSeq" id="WP_106188682.1">
    <property type="nucleotide sequence ID" value="NZ_PVTF01000005.1"/>
</dbReference>
<reference evidence="3 4" key="1">
    <citation type="submission" date="2018-03" db="EMBL/GenBank/DDBJ databases">
        <title>Genomic Encyclopedia of Archaeal and Bacterial Type Strains, Phase II (KMG-II): from individual species to whole genera.</title>
        <authorList>
            <person name="Goeker M."/>
        </authorList>
    </citation>
    <scope>NUCLEOTIDE SEQUENCE [LARGE SCALE GENOMIC DNA]</scope>
    <source>
        <strain evidence="3 4">DSM 44720</strain>
    </source>
</reference>
<organism evidence="3 4">
    <name type="scientific">Umezawaea tangerina</name>
    <dbReference type="NCBI Taxonomy" id="84725"/>
    <lineage>
        <taxon>Bacteria</taxon>
        <taxon>Bacillati</taxon>
        <taxon>Actinomycetota</taxon>
        <taxon>Actinomycetes</taxon>
        <taxon>Pseudonocardiales</taxon>
        <taxon>Pseudonocardiaceae</taxon>
        <taxon>Umezawaea</taxon>
    </lineage>
</organism>
<name>A0A2T0T7Q7_9PSEU</name>
<dbReference type="AlphaFoldDB" id="A0A2T0T7Q7"/>
<evidence type="ECO:0000259" key="2">
    <source>
        <dbReference type="Pfam" id="PF04909"/>
    </source>
</evidence>
<evidence type="ECO:0000256" key="1">
    <source>
        <dbReference type="ARBA" id="ARBA00023239"/>
    </source>
</evidence>
<dbReference type="InterPro" id="IPR032466">
    <property type="entry name" value="Metal_Hydrolase"/>
</dbReference>
<keyword evidence="4" id="KW-1185">Reference proteome</keyword>
<proteinExistence type="predicted"/>
<gene>
    <name evidence="3" type="ORF">CLV43_105454</name>
</gene>
<accession>A0A2T0T7Q7</accession>
<sequence>MRRIDLHCYPGTAPWIASQGPYVEALATYWKRPWAAREEDAVAADVAAHGVEAVLVAFDIETVTNTPPCTNAYVAGMRDRHPGVFIGAWGAVDPHKGEAACEEAEIAVKDHGVLGFHFHPIMGHFSVDDPALGPLWETIDGLGVPVMIDVGTTGMGAGMPGGMGARIRHAHPMAVDELAARYPNLTIIASHPGWPWIDEMTAVALHKGNVYWEMSGWAPKYFPPSLRTDIRGRLRDKIMFGSDHPSMPYERILREWDELGYAEEVMHAVFHRNAERVLGL</sequence>
<dbReference type="OrthoDB" id="1407586at2"/>
<evidence type="ECO:0000313" key="3">
    <source>
        <dbReference type="EMBL" id="PRY41696.1"/>
    </source>
</evidence>
<dbReference type="GO" id="GO:0016831">
    <property type="term" value="F:carboxy-lyase activity"/>
    <property type="evidence" value="ECO:0007669"/>
    <property type="project" value="InterPro"/>
</dbReference>
<dbReference type="InterPro" id="IPR032465">
    <property type="entry name" value="ACMSD"/>
</dbReference>
<dbReference type="Pfam" id="PF04909">
    <property type="entry name" value="Amidohydro_2"/>
    <property type="match status" value="1"/>
</dbReference>
<dbReference type="PANTHER" id="PTHR21240:SF19">
    <property type="entry name" value="CATALYTIC_ HYDROLASE"/>
    <property type="match status" value="1"/>
</dbReference>
<keyword evidence="1" id="KW-0456">Lyase</keyword>
<dbReference type="Gene3D" id="3.20.20.140">
    <property type="entry name" value="Metal-dependent hydrolases"/>
    <property type="match status" value="1"/>
</dbReference>
<dbReference type="Proteomes" id="UP000239494">
    <property type="component" value="Unassembled WGS sequence"/>
</dbReference>
<dbReference type="PANTHER" id="PTHR21240">
    <property type="entry name" value="2-AMINO-3-CARBOXYLMUCONATE-6-SEMIALDEHYDE DECARBOXYLASE"/>
    <property type="match status" value="1"/>
</dbReference>
<dbReference type="SUPFAM" id="SSF51556">
    <property type="entry name" value="Metallo-dependent hydrolases"/>
    <property type="match status" value="1"/>
</dbReference>
<dbReference type="EMBL" id="PVTF01000005">
    <property type="protein sequence ID" value="PRY41696.1"/>
    <property type="molecule type" value="Genomic_DNA"/>
</dbReference>
<protein>
    <recommendedName>
        <fullName evidence="2">Amidohydrolase-related domain-containing protein</fullName>
    </recommendedName>
</protein>